<reference evidence="2" key="1">
    <citation type="submission" date="2020-10" db="EMBL/GenBank/DDBJ databases">
        <authorList>
            <person name="Han B."/>
            <person name="Lu T."/>
            <person name="Zhao Q."/>
            <person name="Huang X."/>
            <person name="Zhao Y."/>
        </authorList>
    </citation>
    <scope>NUCLEOTIDE SEQUENCE</scope>
</reference>
<feature type="compositionally biased region" description="Polar residues" evidence="1">
    <location>
        <begin position="41"/>
        <end position="51"/>
    </location>
</feature>
<gene>
    <name evidence="2" type="ORF">NCGR_LOCUS28602</name>
</gene>
<feature type="compositionally biased region" description="Basic and acidic residues" evidence="1">
    <location>
        <begin position="23"/>
        <end position="33"/>
    </location>
</feature>
<proteinExistence type="predicted"/>
<evidence type="ECO:0000256" key="1">
    <source>
        <dbReference type="SAM" id="MobiDB-lite"/>
    </source>
</evidence>
<keyword evidence="3" id="KW-1185">Reference proteome</keyword>
<evidence type="ECO:0000313" key="2">
    <source>
        <dbReference type="EMBL" id="CAD6243480.1"/>
    </source>
</evidence>
<accession>A0A811P9X6</accession>
<comment type="caution">
    <text evidence="2">The sequence shown here is derived from an EMBL/GenBank/DDBJ whole genome shotgun (WGS) entry which is preliminary data.</text>
</comment>
<feature type="compositionally biased region" description="Basic residues" evidence="1">
    <location>
        <begin position="202"/>
        <end position="213"/>
    </location>
</feature>
<dbReference type="EMBL" id="CAJGYO010000007">
    <property type="protein sequence ID" value="CAD6243480.1"/>
    <property type="molecule type" value="Genomic_DNA"/>
</dbReference>
<dbReference type="AlphaFoldDB" id="A0A811P9X6"/>
<feature type="region of interest" description="Disordered" evidence="1">
    <location>
        <begin position="251"/>
        <end position="281"/>
    </location>
</feature>
<sequence length="281" mass="29512">MAPRLGAAAAAIETGLPGTGEPGARDTGRERRGLRARTGQRPRNSVGSAYQAQRGAHAKVGRRGRITGTVSRRACADDGGLENSCRGAGETAVVARGEVLRTSAQGGARTGGAAAPAGRLWAAGGARARGIAERTRGCNGSGVGGWPRRRCGPVQRGTAAVLQTWRLRAHGNGMSSAPALVRRSKGAPCARGPRHAAEEHARGRRAGRARQRGVARGLGVANQRRPGARCACAPWPGDAELELKRLLMAAEKGRVREREATQETDRDRNRPGRSGEKKERE</sequence>
<name>A0A811P9X6_9POAL</name>
<dbReference type="Proteomes" id="UP000604825">
    <property type="component" value="Unassembled WGS sequence"/>
</dbReference>
<feature type="region of interest" description="Disordered" evidence="1">
    <location>
        <begin position="1"/>
        <end position="62"/>
    </location>
</feature>
<protein>
    <submittedName>
        <fullName evidence="2">Uncharacterized protein</fullName>
    </submittedName>
</protein>
<evidence type="ECO:0000313" key="3">
    <source>
        <dbReference type="Proteomes" id="UP000604825"/>
    </source>
</evidence>
<organism evidence="2 3">
    <name type="scientific">Miscanthus lutarioriparius</name>
    <dbReference type="NCBI Taxonomy" id="422564"/>
    <lineage>
        <taxon>Eukaryota</taxon>
        <taxon>Viridiplantae</taxon>
        <taxon>Streptophyta</taxon>
        <taxon>Embryophyta</taxon>
        <taxon>Tracheophyta</taxon>
        <taxon>Spermatophyta</taxon>
        <taxon>Magnoliopsida</taxon>
        <taxon>Liliopsida</taxon>
        <taxon>Poales</taxon>
        <taxon>Poaceae</taxon>
        <taxon>PACMAD clade</taxon>
        <taxon>Panicoideae</taxon>
        <taxon>Andropogonodae</taxon>
        <taxon>Andropogoneae</taxon>
        <taxon>Saccharinae</taxon>
        <taxon>Miscanthus</taxon>
    </lineage>
</organism>
<feature type="region of interest" description="Disordered" evidence="1">
    <location>
        <begin position="176"/>
        <end position="220"/>
    </location>
</feature>